<dbReference type="Gene3D" id="1.10.510.10">
    <property type="entry name" value="Transferase(Phosphotransferase) domain 1"/>
    <property type="match status" value="1"/>
</dbReference>
<name>A0A5J4TY95_9EUKA</name>
<keyword evidence="2" id="KW-0547">Nucleotide-binding</keyword>
<dbReference type="PANTHER" id="PTHR24348:SF22">
    <property type="entry name" value="NON-SPECIFIC SERINE_THREONINE PROTEIN KINASE"/>
    <property type="match status" value="1"/>
</dbReference>
<evidence type="ECO:0000256" key="4">
    <source>
        <dbReference type="ARBA" id="ARBA00022840"/>
    </source>
</evidence>
<dbReference type="AlphaFoldDB" id="A0A5J4TY95"/>
<evidence type="ECO:0000259" key="5">
    <source>
        <dbReference type="PROSITE" id="PS50011"/>
    </source>
</evidence>
<dbReference type="GO" id="GO:0000407">
    <property type="term" value="C:phagophore assembly site"/>
    <property type="evidence" value="ECO:0007669"/>
    <property type="project" value="TreeGrafter"/>
</dbReference>
<dbReference type="GO" id="GO:0000045">
    <property type="term" value="P:autophagosome assembly"/>
    <property type="evidence" value="ECO:0007669"/>
    <property type="project" value="TreeGrafter"/>
</dbReference>
<dbReference type="PIRSF" id="PIRSF000654">
    <property type="entry name" value="Integrin-linked_kinase"/>
    <property type="match status" value="1"/>
</dbReference>
<keyword evidence="4" id="KW-0067">ATP-binding</keyword>
<dbReference type="InterPro" id="IPR008271">
    <property type="entry name" value="Ser/Thr_kinase_AS"/>
</dbReference>
<feature type="non-terminal residue" evidence="6">
    <location>
        <position position="1"/>
    </location>
</feature>
<feature type="non-terminal residue" evidence="6">
    <location>
        <position position="228"/>
    </location>
</feature>
<dbReference type="GO" id="GO:0005524">
    <property type="term" value="F:ATP binding"/>
    <property type="evidence" value="ECO:0007669"/>
    <property type="project" value="UniProtKB-KW"/>
</dbReference>
<dbReference type="GO" id="GO:0016020">
    <property type="term" value="C:membrane"/>
    <property type="evidence" value="ECO:0007669"/>
    <property type="project" value="TreeGrafter"/>
</dbReference>
<keyword evidence="1" id="KW-0808">Transferase</keyword>
<dbReference type="GO" id="GO:0004674">
    <property type="term" value="F:protein serine/threonine kinase activity"/>
    <property type="evidence" value="ECO:0007669"/>
    <property type="project" value="InterPro"/>
</dbReference>
<dbReference type="InterPro" id="IPR000719">
    <property type="entry name" value="Prot_kinase_dom"/>
</dbReference>
<dbReference type="PANTHER" id="PTHR24348">
    <property type="entry name" value="SERINE/THREONINE-PROTEIN KINASE UNC-51-RELATED"/>
    <property type="match status" value="1"/>
</dbReference>
<protein>
    <submittedName>
        <fullName evidence="6">Putative serine/threonine-protein kinase</fullName>
    </submittedName>
</protein>
<dbReference type="SMART" id="SM00220">
    <property type="entry name" value="S_TKc"/>
    <property type="match status" value="1"/>
</dbReference>
<comment type="caution">
    <text evidence="6">The sequence shown here is derived from an EMBL/GenBank/DDBJ whole genome shotgun (WGS) entry which is preliminary data.</text>
</comment>
<dbReference type="GO" id="GO:0005829">
    <property type="term" value="C:cytosol"/>
    <property type="evidence" value="ECO:0007669"/>
    <property type="project" value="TreeGrafter"/>
</dbReference>
<dbReference type="GO" id="GO:0005776">
    <property type="term" value="C:autophagosome"/>
    <property type="evidence" value="ECO:0007669"/>
    <property type="project" value="TreeGrafter"/>
</dbReference>
<reference evidence="6 7" key="1">
    <citation type="submission" date="2019-03" db="EMBL/GenBank/DDBJ databases">
        <title>Single cell metagenomics reveals metabolic interactions within the superorganism composed of flagellate Streblomastix strix and complex community of Bacteroidetes bacteria on its surface.</title>
        <authorList>
            <person name="Treitli S.C."/>
            <person name="Kolisko M."/>
            <person name="Husnik F."/>
            <person name="Keeling P."/>
            <person name="Hampl V."/>
        </authorList>
    </citation>
    <scope>NUCLEOTIDE SEQUENCE [LARGE SCALE GENOMIC DNA]</scope>
    <source>
        <strain evidence="6">ST1C</strain>
    </source>
</reference>
<dbReference type="PROSITE" id="PS00108">
    <property type="entry name" value="PROTEIN_KINASE_ST"/>
    <property type="match status" value="1"/>
</dbReference>
<evidence type="ECO:0000256" key="3">
    <source>
        <dbReference type="ARBA" id="ARBA00022777"/>
    </source>
</evidence>
<evidence type="ECO:0000256" key="2">
    <source>
        <dbReference type="ARBA" id="ARBA00022741"/>
    </source>
</evidence>
<dbReference type="SUPFAM" id="SSF56112">
    <property type="entry name" value="Protein kinase-like (PK-like)"/>
    <property type="match status" value="1"/>
</dbReference>
<gene>
    <name evidence="6" type="ORF">EZS28_042088</name>
</gene>
<dbReference type="PROSITE" id="PS50011">
    <property type="entry name" value="PROTEIN_KINASE_DOM"/>
    <property type="match status" value="1"/>
</dbReference>
<proteinExistence type="predicted"/>
<dbReference type="Proteomes" id="UP000324800">
    <property type="component" value="Unassembled WGS sequence"/>
</dbReference>
<dbReference type="Pfam" id="PF00069">
    <property type="entry name" value="Pkinase"/>
    <property type="match status" value="1"/>
</dbReference>
<evidence type="ECO:0000256" key="1">
    <source>
        <dbReference type="ARBA" id="ARBA00022679"/>
    </source>
</evidence>
<accession>A0A5J4TY95</accession>
<dbReference type="GO" id="GO:0010506">
    <property type="term" value="P:regulation of autophagy"/>
    <property type="evidence" value="ECO:0007669"/>
    <property type="project" value="InterPro"/>
</dbReference>
<evidence type="ECO:0000313" key="7">
    <source>
        <dbReference type="Proteomes" id="UP000324800"/>
    </source>
</evidence>
<organism evidence="6 7">
    <name type="scientific">Streblomastix strix</name>
    <dbReference type="NCBI Taxonomy" id="222440"/>
    <lineage>
        <taxon>Eukaryota</taxon>
        <taxon>Metamonada</taxon>
        <taxon>Preaxostyla</taxon>
        <taxon>Oxymonadida</taxon>
        <taxon>Streblomastigidae</taxon>
        <taxon>Streblomastix</taxon>
    </lineage>
</organism>
<dbReference type="OrthoDB" id="346907at2759"/>
<dbReference type="EMBL" id="SNRW01024265">
    <property type="protein sequence ID" value="KAA6362385.1"/>
    <property type="molecule type" value="Genomic_DNA"/>
</dbReference>
<feature type="domain" description="Protein kinase" evidence="5">
    <location>
        <begin position="1"/>
        <end position="228"/>
    </location>
</feature>
<dbReference type="InterPro" id="IPR045269">
    <property type="entry name" value="Atg1-like"/>
</dbReference>
<dbReference type="InterPro" id="IPR011009">
    <property type="entry name" value="Kinase-like_dom_sf"/>
</dbReference>
<evidence type="ECO:0000313" key="6">
    <source>
        <dbReference type="EMBL" id="KAA6362385.1"/>
    </source>
</evidence>
<keyword evidence="3 6" id="KW-0418">Kinase</keyword>
<sequence>VYHAKNEKGDHVAVKIVPAKHFGHGEHEAASALDRFRCEYIVKFKTIVKIDKDYIISMEYANHKSLENLIKTRKTLSEEESSYYVEQLLKGVSVIHEANLLHRDIKPENILLHLPDSQSRPIVKISDFGLAKLLDKDGLAETQCGTPLYMAPEIYLENKKFDQKADVWSVGVIFYRLLSGQLPFPARSASQLMQMLRKPPPRLNQVTYPCWDLVIGMLNSSPARRLSC</sequence>